<dbReference type="AlphaFoldDB" id="A0A5B8T2T5"/>
<name>A0A5B8T2T5_LEUPS</name>
<gene>
    <name evidence="1" type="ORF">FGL85_09330</name>
</gene>
<proteinExistence type="predicted"/>
<evidence type="ECO:0000313" key="2">
    <source>
        <dbReference type="Proteomes" id="UP000321296"/>
    </source>
</evidence>
<sequence length="100" mass="11824">MIFLYNEFMKLSDLEDLTRYMSPKTRLLWENDANRFPITTLAYADDTHHEVLFVLGNKSMTLGQLFSRLKNSSFRTTLLAPNKQPIFGFHLDDQYQIIFK</sequence>
<protein>
    <submittedName>
        <fullName evidence="1">Uncharacterized protein</fullName>
    </submittedName>
</protein>
<evidence type="ECO:0000313" key="1">
    <source>
        <dbReference type="EMBL" id="QEA42687.1"/>
    </source>
</evidence>
<dbReference type="Proteomes" id="UP000321296">
    <property type="component" value="Chromosome"/>
</dbReference>
<accession>A0A5B8T2T5</accession>
<organism evidence="1 2">
    <name type="scientific">Leuconostoc pseudomesenteroides</name>
    <dbReference type="NCBI Taxonomy" id="33968"/>
    <lineage>
        <taxon>Bacteria</taxon>
        <taxon>Bacillati</taxon>
        <taxon>Bacillota</taxon>
        <taxon>Bacilli</taxon>
        <taxon>Lactobacillales</taxon>
        <taxon>Lactobacillaceae</taxon>
        <taxon>Leuconostoc</taxon>
    </lineage>
</organism>
<reference evidence="1 2" key="1">
    <citation type="submission" date="2019-06" db="EMBL/GenBank/DDBJ databases">
        <title>Genome analyses of bacteria isolated from kimchi.</title>
        <authorList>
            <person name="Lee S."/>
            <person name="Ahn S."/>
            <person name="Roh S."/>
        </authorList>
    </citation>
    <scope>NUCLEOTIDE SEQUENCE [LARGE SCALE GENOMIC DNA]</scope>
    <source>
        <strain evidence="1 2">CBA3630</strain>
    </source>
</reference>
<dbReference type="EMBL" id="CP042383">
    <property type="protein sequence ID" value="QEA42687.1"/>
    <property type="molecule type" value="Genomic_DNA"/>
</dbReference>
<dbReference type="KEGG" id="lpse:FGL85_09330"/>